<name>A0ABP9RIU4_9GAMM</name>
<dbReference type="Proteomes" id="UP001500074">
    <property type="component" value="Unassembled WGS sequence"/>
</dbReference>
<protein>
    <recommendedName>
        <fullName evidence="3">DUF2835 family protein</fullName>
    </recommendedName>
</protein>
<organism evidence="1 2">
    <name type="scientific">Modicisalibacter zincidurans</name>
    <dbReference type="NCBI Taxonomy" id="1178777"/>
    <lineage>
        <taxon>Bacteria</taxon>
        <taxon>Pseudomonadati</taxon>
        <taxon>Pseudomonadota</taxon>
        <taxon>Gammaproteobacteria</taxon>
        <taxon>Oceanospirillales</taxon>
        <taxon>Halomonadaceae</taxon>
        <taxon>Modicisalibacter</taxon>
    </lineage>
</organism>
<evidence type="ECO:0000313" key="2">
    <source>
        <dbReference type="Proteomes" id="UP001500074"/>
    </source>
</evidence>
<proteinExistence type="predicted"/>
<evidence type="ECO:0008006" key="3">
    <source>
        <dbReference type="Google" id="ProtNLM"/>
    </source>
</evidence>
<keyword evidence="2" id="KW-1185">Reference proteome</keyword>
<evidence type="ECO:0000313" key="1">
    <source>
        <dbReference type="EMBL" id="GAA5177981.1"/>
    </source>
</evidence>
<comment type="caution">
    <text evidence="1">The sequence shown here is derived from an EMBL/GenBank/DDBJ whole genome shotgun (WGS) entry which is preliminary data.</text>
</comment>
<dbReference type="EMBL" id="BAABKI010000028">
    <property type="protein sequence ID" value="GAA5177981.1"/>
    <property type="molecule type" value="Genomic_DNA"/>
</dbReference>
<gene>
    <name evidence="1" type="ORF">GCM10023342_27260</name>
</gene>
<reference evidence="2" key="1">
    <citation type="journal article" date="2019" name="Int. J. Syst. Evol. Microbiol.">
        <title>The Global Catalogue of Microorganisms (GCM) 10K type strain sequencing project: providing services to taxonomists for standard genome sequencing and annotation.</title>
        <authorList>
            <consortium name="The Broad Institute Genomics Platform"/>
            <consortium name="The Broad Institute Genome Sequencing Center for Infectious Disease"/>
            <person name="Wu L."/>
            <person name="Ma J."/>
        </authorList>
    </citation>
    <scope>NUCLEOTIDE SEQUENCE [LARGE SCALE GENOMIC DNA]</scope>
    <source>
        <strain evidence="2">JCM 18472</strain>
    </source>
</reference>
<dbReference type="Pfam" id="PF11197">
    <property type="entry name" value="DUF2835"/>
    <property type="match status" value="1"/>
</dbReference>
<accession>A0ABP9RIU4</accession>
<sequence>MPSINVVIDLSAEQCLAHYRATTTLAGDAQHVYARSRDGRGVVFPAQALRRIVGHDGVHGLYRLTFTDEGKFESLVVV</sequence>
<dbReference type="RefSeq" id="WP_031383636.1">
    <property type="nucleotide sequence ID" value="NZ_BAABKI010000028.1"/>
</dbReference>
<dbReference type="InterPro" id="IPR021363">
    <property type="entry name" value="DUF2835"/>
</dbReference>